<dbReference type="InterPro" id="IPR028290">
    <property type="entry name" value="WASH1"/>
</dbReference>
<dbReference type="GeneID" id="31358601"/>
<evidence type="ECO:0000313" key="6">
    <source>
        <dbReference type="Proteomes" id="UP000001396"/>
    </source>
</evidence>
<dbReference type="EMBL" id="ADBJ01000010">
    <property type="protein sequence ID" value="EFA84005.1"/>
    <property type="molecule type" value="Genomic_DNA"/>
</dbReference>
<dbReference type="Pfam" id="PF11945">
    <property type="entry name" value="WASH_WAHD"/>
    <property type="match status" value="1"/>
</dbReference>
<dbReference type="InParanoid" id="D3B3V7"/>
<feature type="compositionally biased region" description="Acidic residues" evidence="3">
    <location>
        <begin position="442"/>
        <end position="455"/>
    </location>
</feature>
<dbReference type="RefSeq" id="XP_020436122.1">
    <property type="nucleotide sequence ID" value="XM_020574050.1"/>
</dbReference>
<keyword evidence="2" id="KW-0009">Actin-binding</keyword>
<evidence type="ECO:0000256" key="3">
    <source>
        <dbReference type="SAM" id="MobiDB-lite"/>
    </source>
</evidence>
<dbReference type="AlphaFoldDB" id="D3B3V7"/>
<dbReference type="GO" id="GO:0032456">
    <property type="term" value="P:endocytic recycling"/>
    <property type="evidence" value="ECO:0007669"/>
    <property type="project" value="TreeGrafter"/>
</dbReference>
<feature type="domain" description="WH2" evidence="4">
    <location>
        <begin position="367"/>
        <end position="386"/>
    </location>
</feature>
<comment type="caution">
    <text evidence="5">The sequence shown here is derived from an EMBL/GenBank/DDBJ whole genome shotgun (WGS) entry which is preliminary data.</text>
</comment>
<evidence type="ECO:0000256" key="2">
    <source>
        <dbReference type="ARBA" id="ARBA00023203"/>
    </source>
</evidence>
<dbReference type="PANTHER" id="PTHR23331">
    <property type="entry name" value="CXYORF1"/>
    <property type="match status" value="1"/>
</dbReference>
<dbReference type="GO" id="GO:0006887">
    <property type="term" value="P:exocytosis"/>
    <property type="evidence" value="ECO:0007669"/>
    <property type="project" value="TreeGrafter"/>
</dbReference>
<organism evidence="5 6">
    <name type="scientific">Heterostelium pallidum (strain ATCC 26659 / Pp 5 / PN500)</name>
    <name type="common">Cellular slime mold</name>
    <name type="synonym">Polysphondylium pallidum</name>
    <dbReference type="NCBI Taxonomy" id="670386"/>
    <lineage>
        <taxon>Eukaryota</taxon>
        <taxon>Amoebozoa</taxon>
        <taxon>Evosea</taxon>
        <taxon>Eumycetozoa</taxon>
        <taxon>Dictyostelia</taxon>
        <taxon>Acytosteliales</taxon>
        <taxon>Acytosteliaceae</taxon>
        <taxon>Heterostelium</taxon>
    </lineage>
</organism>
<evidence type="ECO:0000259" key="4">
    <source>
        <dbReference type="PROSITE" id="PS51082"/>
    </source>
</evidence>
<gene>
    <name evidence="5" type="ORF">PPL_03078</name>
</gene>
<feature type="region of interest" description="Disordered" evidence="3">
    <location>
        <begin position="280"/>
        <end position="455"/>
    </location>
</feature>
<name>D3B3V7_HETP5</name>
<dbReference type="OMA" id="SMDSPYE"/>
<accession>D3B3V7</accession>
<dbReference type="GO" id="GO:0034314">
    <property type="term" value="P:Arp2/3 complex-mediated actin nucleation"/>
    <property type="evidence" value="ECO:0007669"/>
    <property type="project" value="InterPro"/>
</dbReference>
<feature type="compositionally biased region" description="Basic residues" evidence="3">
    <location>
        <begin position="420"/>
        <end position="437"/>
    </location>
</feature>
<proteinExistence type="inferred from homology"/>
<dbReference type="GO" id="GO:0043015">
    <property type="term" value="F:gamma-tubulin binding"/>
    <property type="evidence" value="ECO:0007669"/>
    <property type="project" value="TreeGrafter"/>
</dbReference>
<dbReference type="GO" id="GO:0005829">
    <property type="term" value="C:cytosol"/>
    <property type="evidence" value="ECO:0007669"/>
    <property type="project" value="GOC"/>
</dbReference>
<dbReference type="Proteomes" id="UP000001396">
    <property type="component" value="Unassembled WGS sequence"/>
</dbReference>
<dbReference type="InterPro" id="IPR003124">
    <property type="entry name" value="WH2_dom"/>
</dbReference>
<evidence type="ECO:0000313" key="5">
    <source>
        <dbReference type="EMBL" id="EFA84005.1"/>
    </source>
</evidence>
<reference evidence="5 6" key="1">
    <citation type="journal article" date="2011" name="Genome Res.">
        <title>Phylogeny-wide analysis of social amoeba genomes highlights ancient origins for complex intercellular communication.</title>
        <authorList>
            <person name="Heidel A.J."/>
            <person name="Lawal H.M."/>
            <person name="Felder M."/>
            <person name="Schilde C."/>
            <person name="Helps N.R."/>
            <person name="Tunggal B."/>
            <person name="Rivero F."/>
            <person name="John U."/>
            <person name="Schleicher M."/>
            <person name="Eichinger L."/>
            <person name="Platzer M."/>
            <person name="Noegel A.A."/>
            <person name="Schaap P."/>
            <person name="Gloeckner G."/>
        </authorList>
    </citation>
    <scope>NUCLEOTIDE SEQUENCE [LARGE SCALE GENOMIC DNA]</scope>
    <source>
        <strain evidence="6">ATCC 26659 / Pp 5 / PN500</strain>
    </source>
</reference>
<dbReference type="GO" id="GO:0005769">
    <property type="term" value="C:early endosome"/>
    <property type="evidence" value="ECO:0007669"/>
    <property type="project" value="InterPro"/>
</dbReference>
<dbReference type="GO" id="GO:0042147">
    <property type="term" value="P:retrograde transport, endosome to Golgi"/>
    <property type="evidence" value="ECO:0007669"/>
    <property type="project" value="TreeGrafter"/>
</dbReference>
<dbReference type="PANTHER" id="PTHR23331:SF1">
    <property type="entry name" value="WASH COMPLEX SUBUNIT 1"/>
    <property type="match status" value="1"/>
</dbReference>
<dbReference type="GO" id="GO:0003779">
    <property type="term" value="F:actin binding"/>
    <property type="evidence" value="ECO:0007669"/>
    <property type="project" value="UniProtKB-KW"/>
</dbReference>
<dbReference type="FunCoup" id="D3B3V7">
    <property type="interactions" value="83"/>
</dbReference>
<feature type="compositionally biased region" description="Pro residues" evidence="3">
    <location>
        <begin position="295"/>
        <end position="348"/>
    </location>
</feature>
<sequence>MSSAQIYQVPVVANGLREPESILQIVDALDKLDKVFNDVYTSISARVTRERSRIENVSNRLDNAQFRVNQIVGSKSAITVFSSAKYPANKQWIDYSPLYTDKARSPYKPSHYNLHDVTTKPQDTYLEVNDLVFIEKSIDAASKEISVKEGLGLLPHHIPSVSNLLLFNTQENPYKKYSNTLDNLSGKDGDQLQVLGEKKALHAAPHTVEKGDVLPQADSMKVNYQPTINPIDLPSYNFPSALPLPNVAQNITWAAEQLVGIAPSNQVVAANMPIFDGSAPVTADPNAATGGVPSSAPPPPPPSGSAPPPPPPPQAFNTNAPPPPPPPAFNNSAPPPPPPPASRPPPPSADDDDDDDDHAGGNSDGSAIGNLLADIRKGHKNRLKKIEEKGSDDEDDERPAPTKQKASTGDVMSDLFLALQRRRSSIASTKKKAPASKKQHDSDDDEDGSSGSEWE</sequence>
<dbReference type="STRING" id="670386.D3B3V7"/>
<evidence type="ECO:0000256" key="1">
    <source>
        <dbReference type="ARBA" id="ARBA00005602"/>
    </source>
</evidence>
<dbReference type="InterPro" id="IPR021854">
    <property type="entry name" value="WASH1_WAHD"/>
</dbReference>
<keyword evidence="6" id="KW-1185">Reference proteome</keyword>
<dbReference type="GO" id="GO:0055037">
    <property type="term" value="C:recycling endosome"/>
    <property type="evidence" value="ECO:0007669"/>
    <property type="project" value="TreeGrafter"/>
</dbReference>
<protein>
    <recommendedName>
        <fullName evidence="4">WH2 domain-containing protein</fullName>
    </recommendedName>
</protein>
<dbReference type="GO" id="GO:0071203">
    <property type="term" value="C:WASH complex"/>
    <property type="evidence" value="ECO:0007669"/>
    <property type="project" value="InterPro"/>
</dbReference>
<comment type="similarity">
    <text evidence="1">Belongs to the WASH1 family.</text>
</comment>
<dbReference type="PROSITE" id="PS51082">
    <property type="entry name" value="WH2"/>
    <property type="match status" value="1"/>
</dbReference>
<dbReference type="GO" id="GO:0043014">
    <property type="term" value="F:alpha-tubulin binding"/>
    <property type="evidence" value="ECO:0007669"/>
    <property type="project" value="InterPro"/>
</dbReference>